<gene>
    <name evidence="8" type="ORF">RDB_LOCUS11854</name>
</gene>
<evidence type="ECO:0000313" key="9">
    <source>
        <dbReference type="Proteomes" id="UP000663841"/>
    </source>
</evidence>
<dbReference type="PROSITE" id="PS01280">
    <property type="entry name" value="GIDA_1"/>
    <property type="match status" value="1"/>
</dbReference>
<name>A0A8H2WSP0_9AGAM</name>
<dbReference type="Pfam" id="PF13932">
    <property type="entry name" value="SAM_GIDA_C"/>
    <property type="match status" value="1"/>
</dbReference>
<dbReference type="EMBL" id="CAJMWW010000033">
    <property type="protein sequence ID" value="CAE6404099.1"/>
    <property type="molecule type" value="Genomic_DNA"/>
</dbReference>
<dbReference type="NCBIfam" id="TIGR00136">
    <property type="entry name" value="mnmG_gidA"/>
    <property type="match status" value="1"/>
</dbReference>
<proteinExistence type="inferred from homology"/>
<evidence type="ECO:0000256" key="6">
    <source>
        <dbReference type="ARBA" id="ARBA00054993"/>
    </source>
</evidence>
<evidence type="ECO:0000256" key="5">
    <source>
        <dbReference type="ARBA" id="ARBA00022827"/>
    </source>
</evidence>
<dbReference type="InterPro" id="IPR036188">
    <property type="entry name" value="FAD/NAD-bd_sf"/>
</dbReference>
<dbReference type="PRINTS" id="PR00411">
    <property type="entry name" value="PNDRDTASEI"/>
</dbReference>
<protein>
    <recommendedName>
        <fullName evidence="7">tRNA uridine 5-carboxymethylaminomethyl modification enzyme C-terminal subdomain domain-containing protein</fullName>
    </recommendedName>
</protein>
<dbReference type="InterPro" id="IPR047001">
    <property type="entry name" value="MnmG_C_subdom"/>
</dbReference>
<dbReference type="AlphaFoldDB" id="A0A8H2WSP0"/>
<evidence type="ECO:0000259" key="7">
    <source>
        <dbReference type="SMART" id="SM01228"/>
    </source>
</evidence>
<dbReference type="InterPro" id="IPR004416">
    <property type="entry name" value="MnmG"/>
</dbReference>
<dbReference type="FunFam" id="3.50.50.60:FF:000002">
    <property type="entry name" value="tRNA uridine 5-carboxymethylaminomethyl modification enzyme MnmG"/>
    <property type="match status" value="1"/>
</dbReference>
<dbReference type="SMART" id="SM01228">
    <property type="entry name" value="GIDA_assoc_3"/>
    <property type="match status" value="1"/>
</dbReference>
<dbReference type="InterPro" id="IPR020595">
    <property type="entry name" value="MnmG-rel_CS"/>
</dbReference>
<dbReference type="Gene3D" id="1.10.150.570">
    <property type="entry name" value="GidA associated domain, C-terminal subdomain"/>
    <property type="match status" value="1"/>
</dbReference>
<dbReference type="GO" id="GO:0030488">
    <property type="term" value="P:tRNA methylation"/>
    <property type="evidence" value="ECO:0007669"/>
    <property type="project" value="TreeGrafter"/>
</dbReference>
<dbReference type="GO" id="GO:0002098">
    <property type="term" value="P:tRNA wobble uridine modification"/>
    <property type="evidence" value="ECO:0007669"/>
    <property type="project" value="InterPro"/>
</dbReference>
<comment type="function">
    <text evidence="6">Component of the MSS1-MTO1 complex that catalyzes the 5-carboxymethylaminomethyluridine (cmnm(5)U) modification at the 34th wobble position (U34) of mitochondrial tRNAs.</text>
</comment>
<dbReference type="PROSITE" id="PS01281">
    <property type="entry name" value="GIDA_2"/>
    <property type="match status" value="1"/>
</dbReference>
<dbReference type="InterPro" id="IPR049312">
    <property type="entry name" value="GIDA_C_N"/>
</dbReference>
<dbReference type="InterPro" id="IPR044920">
    <property type="entry name" value="MnmG_C_subdom_sf"/>
</dbReference>
<dbReference type="PANTHER" id="PTHR11806">
    <property type="entry name" value="GLUCOSE INHIBITED DIVISION PROTEIN A"/>
    <property type="match status" value="1"/>
</dbReference>
<feature type="domain" description="tRNA uridine 5-carboxymethylaminomethyl modification enzyme C-terminal subdomain" evidence="7">
    <location>
        <begin position="565"/>
        <end position="636"/>
    </location>
</feature>
<dbReference type="InterPro" id="IPR026904">
    <property type="entry name" value="MnmG_C"/>
</dbReference>
<dbReference type="PANTHER" id="PTHR11806:SF0">
    <property type="entry name" value="PROTEIN MTO1 HOMOLOG, MITOCHONDRIAL"/>
    <property type="match status" value="1"/>
</dbReference>
<keyword evidence="4" id="KW-0819">tRNA processing</keyword>
<dbReference type="Pfam" id="PF01134">
    <property type="entry name" value="GIDA"/>
    <property type="match status" value="1"/>
</dbReference>
<comment type="similarity">
    <text evidence="2">Belongs to the MnmG family.</text>
</comment>
<evidence type="ECO:0000256" key="4">
    <source>
        <dbReference type="ARBA" id="ARBA00022694"/>
    </source>
</evidence>
<dbReference type="GO" id="GO:0005737">
    <property type="term" value="C:cytoplasm"/>
    <property type="evidence" value="ECO:0007669"/>
    <property type="project" value="UniProtKB-ARBA"/>
</dbReference>
<dbReference type="HAMAP" id="MF_00129">
    <property type="entry name" value="MnmG_GidA"/>
    <property type="match status" value="1"/>
</dbReference>
<dbReference type="GO" id="GO:0050660">
    <property type="term" value="F:flavin adenine dinucleotide binding"/>
    <property type="evidence" value="ECO:0007669"/>
    <property type="project" value="InterPro"/>
</dbReference>
<dbReference type="FunFam" id="3.50.50.60:FF:000145">
    <property type="entry name" value="tRNA uridine 5-carboxymethylaminomethyl modification enzyme"/>
    <property type="match status" value="1"/>
</dbReference>
<dbReference type="InterPro" id="IPR040131">
    <property type="entry name" value="MnmG_N"/>
</dbReference>
<comment type="cofactor">
    <cofactor evidence="1">
        <name>FAD</name>
        <dbReference type="ChEBI" id="CHEBI:57692"/>
    </cofactor>
</comment>
<comment type="caution">
    <text evidence="8">The sequence shown here is derived from an EMBL/GenBank/DDBJ whole genome shotgun (WGS) entry which is preliminary data.</text>
</comment>
<dbReference type="Pfam" id="PF21680">
    <property type="entry name" value="GIDA_C_1st"/>
    <property type="match status" value="1"/>
</dbReference>
<evidence type="ECO:0000256" key="3">
    <source>
        <dbReference type="ARBA" id="ARBA00022630"/>
    </source>
</evidence>
<dbReference type="Proteomes" id="UP000663841">
    <property type="component" value="Unassembled WGS sequence"/>
</dbReference>
<accession>A0A8H2WSP0</accession>
<sequence length="659" mass="71743">MISSRLCSQVRRYATATRKYDVCVIGGGHAGCEAAAGAARTGARTVLLTQKLDTVGEMSCNPSIGGVGKGTLVREVDALGGVMGRAADEAGIQWHMLNRSKGPAVWGPRAQMDRTLYKRAVQSALARTPNLETRAASVHDLVLEPYTSSNPLTQQRVVGVRLDTGETIQCSEVVICTGTFLAGEIHIGHKSFPAGRYNDAASPASGLSASLNRAGFQLGRLKTGTPARLDKQSINFSELERQDGDVPASGFAYWGPGVKYEDCQVACYKTTTTPETHRVITENIDKTMHIRETVKGPRYCPSLEAKVLRFTEKSGHVIWLEPEGFDSDLIYPNGLSNSMPEDVQELIVRSVPGLENAKIVRPAYGVEYDHIDPRELNHTLETKRIRSLFLAGQINGTTGYEEAAAQGVLAGINAGLSALEREPIVIGRAEGYLGVMVDDLIGKGVEEPYRMFTSRAEYRMSIRSDNADLRLTPKGRAAGVVCNDRWSEFESMKRDIEKATELLEGCVLSPQKWEAHGVPAKRDGVPRNGLDMLRNPGMSCQKLAGVIPELGKLDPKALERVNIEGQYMHHLKRQEADIRAFASDEMLMLDPSLDYDSVVGLSTEVRERLKRARPGSIGAAKRMEGMTASSAVLLLRHARKMTNTGWTAAGHGGKKVLSA</sequence>
<dbReference type="InterPro" id="IPR002218">
    <property type="entry name" value="MnmG-rel"/>
</dbReference>
<dbReference type="SUPFAM" id="SSF51905">
    <property type="entry name" value="FAD/NAD(P)-binding domain"/>
    <property type="match status" value="1"/>
</dbReference>
<evidence type="ECO:0000313" key="8">
    <source>
        <dbReference type="EMBL" id="CAE6404099.1"/>
    </source>
</evidence>
<reference evidence="8" key="1">
    <citation type="submission" date="2021-01" db="EMBL/GenBank/DDBJ databases">
        <authorList>
            <person name="Kaushik A."/>
        </authorList>
    </citation>
    <scope>NUCLEOTIDE SEQUENCE</scope>
    <source>
        <strain evidence="8">AG3-T5</strain>
    </source>
</reference>
<dbReference type="Gene3D" id="3.50.50.60">
    <property type="entry name" value="FAD/NAD(P)-binding domain"/>
    <property type="match status" value="2"/>
</dbReference>
<keyword evidence="5" id="KW-0274">FAD</keyword>
<keyword evidence="3" id="KW-0285">Flavoprotein</keyword>
<evidence type="ECO:0000256" key="1">
    <source>
        <dbReference type="ARBA" id="ARBA00001974"/>
    </source>
</evidence>
<organism evidence="8 9">
    <name type="scientific">Rhizoctonia solani</name>
    <dbReference type="NCBI Taxonomy" id="456999"/>
    <lineage>
        <taxon>Eukaryota</taxon>
        <taxon>Fungi</taxon>
        <taxon>Dikarya</taxon>
        <taxon>Basidiomycota</taxon>
        <taxon>Agaricomycotina</taxon>
        <taxon>Agaricomycetes</taxon>
        <taxon>Cantharellales</taxon>
        <taxon>Ceratobasidiaceae</taxon>
        <taxon>Rhizoctonia</taxon>
    </lineage>
</organism>
<evidence type="ECO:0000256" key="2">
    <source>
        <dbReference type="ARBA" id="ARBA00007653"/>
    </source>
</evidence>